<keyword evidence="6" id="KW-0732">Signal</keyword>
<comment type="similarity">
    <text evidence="2">Belongs to the metallo-beta-lactamase superfamily.</text>
</comment>
<dbReference type="SMART" id="SM00849">
    <property type="entry name" value="Lactamase_B"/>
    <property type="match status" value="1"/>
</dbReference>
<dbReference type="InterPro" id="IPR001279">
    <property type="entry name" value="Metallo-B-lactamas"/>
</dbReference>
<dbReference type="Proteomes" id="UP000219329">
    <property type="component" value="Unassembled WGS sequence"/>
</dbReference>
<evidence type="ECO:0000313" key="9">
    <source>
        <dbReference type="Proteomes" id="UP000219329"/>
    </source>
</evidence>
<dbReference type="InterPro" id="IPR036866">
    <property type="entry name" value="RibonucZ/Hydroxyglut_hydro"/>
</dbReference>
<dbReference type="GO" id="GO:0016787">
    <property type="term" value="F:hydrolase activity"/>
    <property type="evidence" value="ECO:0007669"/>
    <property type="project" value="UniProtKB-KW"/>
</dbReference>
<keyword evidence="4 8" id="KW-0378">Hydrolase</keyword>
<dbReference type="CDD" id="cd07729">
    <property type="entry name" value="AHL_lactonase_MBL-fold"/>
    <property type="match status" value="1"/>
</dbReference>
<evidence type="ECO:0000256" key="6">
    <source>
        <dbReference type="SAM" id="SignalP"/>
    </source>
</evidence>
<dbReference type="EMBL" id="NTJZ01000002">
    <property type="protein sequence ID" value="PDH34906.1"/>
    <property type="molecule type" value="Genomic_DNA"/>
</dbReference>
<feature type="chain" id="PRO_5012043224" evidence="6">
    <location>
        <begin position="21"/>
        <end position="269"/>
    </location>
</feature>
<proteinExistence type="inferred from homology"/>
<evidence type="ECO:0000259" key="7">
    <source>
        <dbReference type="SMART" id="SM00849"/>
    </source>
</evidence>
<dbReference type="GO" id="GO:0046872">
    <property type="term" value="F:metal ion binding"/>
    <property type="evidence" value="ECO:0007669"/>
    <property type="project" value="UniProtKB-KW"/>
</dbReference>
<comment type="caution">
    <text evidence="8">The sequence shown here is derived from an EMBL/GenBank/DDBJ whole genome shotgun (WGS) entry which is preliminary data.</text>
</comment>
<evidence type="ECO:0000256" key="5">
    <source>
        <dbReference type="ARBA" id="ARBA00022833"/>
    </source>
</evidence>
<dbReference type="PANTHER" id="PTHR42978:SF2">
    <property type="entry name" value="102 KBASES UNSTABLE REGION: FROM 1 TO 119443"/>
    <property type="match status" value="1"/>
</dbReference>
<dbReference type="InterPro" id="IPR051013">
    <property type="entry name" value="MBL_superfamily_lactonases"/>
</dbReference>
<dbReference type="Gene3D" id="3.60.15.10">
    <property type="entry name" value="Ribonuclease Z/Hydroxyacylglutathione hydrolase-like"/>
    <property type="match status" value="1"/>
</dbReference>
<reference evidence="8 9" key="1">
    <citation type="submission" date="2017-08" db="EMBL/GenBank/DDBJ databases">
        <title>Fine stratification of microbial communities through a metagenomic profile of the photic zone.</title>
        <authorList>
            <person name="Haro-Moreno J.M."/>
            <person name="Lopez-Perez M."/>
            <person name="De La Torre J."/>
            <person name="Picazo A."/>
            <person name="Camacho A."/>
            <person name="Rodriguez-Valera F."/>
        </authorList>
    </citation>
    <scope>NUCLEOTIDE SEQUENCE [LARGE SCALE GENOMIC DNA]</scope>
    <source>
        <strain evidence="8">MED-G28</strain>
    </source>
</reference>
<evidence type="ECO:0000256" key="2">
    <source>
        <dbReference type="ARBA" id="ARBA00007749"/>
    </source>
</evidence>
<comment type="cofactor">
    <cofactor evidence="1">
        <name>Zn(2+)</name>
        <dbReference type="ChEBI" id="CHEBI:29105"/>
    </cofactor>
</comment>
<gene>
    <name evidence="8" type="ORF">CNF02_02465</name>
</gene>
<protein>
    <submittedName>
        <fullName evidence="8">MBL fold hydrolase</fullName>
    </submittedName>
</protein>
<organism evidence="8 9">
    <name type="scientific">OM182 bacterium MED-G28</name>
    <dbReference type="NCBI Taxonomy" id="1986256"/>
    <lineage>
        <taxon>Bacteria</taxon>
        <taxon>Pseudomonadati</taxon>
        <taxon>Pseudomonadota</taxon>
        <taxon>Gammaproteobacteria</taxon>
        <taxon>OMG group</taxon>
        <taxon>OM182 clade</taxon>
    </lineage>
</organism>
<evidence type="ECO:0000256" key="3">
    <source>
        <dbReference type="ARBA" id="ARBA00022723"/>
    </source>
</evidence>
<evidence type="ECO:0000256" key="4">
    <source>
        <dbReference type="ARBA" id="ARBA00022801"/>
    </source>
</evidence>
<evidence type="ECO:0000256" key="1">
    <source>
        <dbReference type="ARBA" id="ARBA00001947"/>
    </source>
</evidence>
<name>A0A2A5WFL2_9GAMM</name>
<dbReference type="SUPFAM" id="SSF56281">
    <property type="entry name" value="Metallo-hydrolase/oxidoreductase"/>
    <property type="match status" value="1"/>
</dbReference>
<dbReference type="AlphaFoldDB" id="A0A2A5WFL2"/>
<sequence length="269" mass="30102">MVKKILFTAIALLIVSNANADLKLYVFDCGHLSFSDVSNFGITNEETEVRELFVPCYLIDHPDGKMIWDAGLPLDIVGPRQQDATSWYENSIIDQLDAIGVSPQDIGYTAYSHFHYDHVGAANEFSAATLLIQETEYMAAFHDAESNPVFRPPLYSELINSTKVLLQGDHDVFGDGSVIIISAPGHTPGHQVLKLELENFGPLVLSGDLYHFEISRQLRRTPVFNTDAEETLRSMNRVEVLTQEAGATFWMEHSLELANSLNLAPYYYD</sequence>
<feature type="signal peptide" evidence="6">
    <location>
        <begin position="1"/>
        <end position="20"/>
    </location>
</feature>
<keyword evidence="5" id="KW-0862">Zinc</keyword>
<dbReference type="PANTHER" id="PTHR42978">
    <property type="entry name" value="QUORUM-QUENCHING LACTONASE YTNP-RELATED-RELATED"/>
    <property type="match status" value="1"/>
</dbReference>
<feature type="domain" description="Metallo-beta-lactamase" evidence="7">
    <location>
        <begin position="53"/>
        <end position="244"/>
    </location>
</feature>
<keyword evidence="3" id="KW-0479">Metal-binding</keyword>
<accession>A0A2A5WFL2</accession>
<evidence type="ECO:0000313" key="8">
    <source>
        <dbReference type="EMBL" id="PDH34906.1"/>
    </source>
</evidence>
<dbReference type="Pfam" id="PF00753">
    <property type="entry name" value="Lactamase_B"/>
    <property type="match status" value="1"/>
</dbReference>